<organism evidence="2 3">
    <name type="scientific">Moritella yayanosii</name>
    <dbReference type="NCBI Taxonomy" id="69539"/>
    <lineage>
        <taxon>Bacteria</taxon>
        <taxon>Pseudomonadati</taxon>
        <taxon>Pseudomonadota</taxon>
        <taxon>Gammaproteobacteria</taxon>
        <taxon>Alteromonadales</taxon>
        <taxon>Moritellaceae</taxon>
        <taxon>Moritella</taxon>
    </lineage>
</organism>
<keyword evidence="3" id="KW-1185">Reference proteome</keyword>
<dbReference type="AlphaFoldDB" id="A0A330LNX4"/>
<dbReference type="OrthoDB" id="4611853at2"/>
<name>A0A330LNX4_9GAMM</name>
<proteinExistence type="predicted"/>
<dbReference type="Proteomes" id="UP000250163">
    <property type="component" value="Chromosome MORIYA"/>
</dbReference>
<dbReference type="SUPFAM" id="SSF53756">
    <property type="entry name" value="UDP-Glycosyltransferase/glycogen phosphorylase"/>
    <property type="match status" value="1"/>
</dbReference>
<protein>
    <submittedName>
        <fullName evidence="2">Putative glycosyltransferase protein</fullName>
    </submittedName>
</protein>
<dbReference type="EMBL" id="LS483250">
    <property type="protein sequence ID" value="SQD78142.1"/>
    <property type="molecule type" value="Genomic_DNA"/>
</dbReference>
<dbReference type="GO" id="GO:1901135">
    <property type="term" value="P:carbohydrate derivative metabolic process"/>
    <property type="evidence" value="ECO:0007669"/>
    <property type="project" value="UniProtKB-ARBA"/>
</dbReference>
<feature type="domain" description="Glycosyl transferase family 1" evidence="1">
    <location>
        <begin position="222"/>
        <end position="386"/>
    </location>
</feature>
<dbReference type="PANTHER" id="PTHR12526:SF630">
    <property type="entry name" value="GLYCOSYLTRANSFERASE"/>
    <property type="match status" value="1"/>
</dbReference>
<evidence type="ECO:0000313" key="3">
    <source>
        <dbReference type="Proteomes" id="UP000250163"/>
    </source>
</evidence>
<dbReference type="RefSeq" id="WP_112714123.1">
    <property type="nucleotide sequence ID" value="NZ_LS483250.1"/>
</dbReference>
<dbReference type="CDD" id="cd03801">
    <property type="entry name" value="GT4_PimA-like"/>
    <property type="match status" value="1"/>
</dbReference>
<dbReference type="KEGG" id="mya:MORIYA_1664"/>
<dbReference type="Pfam" id="PF00534">
    <property type="entry name" value="Glycos_transf_1"/>
    <property type="match status" value="1"/>
</dbReference>
<dbReference type="GO" id="GO:0016757">
    <property type="term" value="F:glycosyltransferase activity"/>
    <property type="evidence" value="ECO:0007669"/>
    <property type="project" value="InterPro"/>
</dbReference>
<gene>
    <name evidence="2" type="ORF">MORIYA_1664</name>
</gene>
<evidence type="ECO:0000259" key="1">
    <source>
        <dbReference type="Pfam" id="PF00534"/>
    </source>
</evidence>
<keyword evidence="2" id="KW-0808">Transferase</keyword>
<dbReference type="InterPro" id="IPR001296">
    <property type="entry name" value="Glyco_trans_1"/>
</dbReference>
<dbReference type="Gene3D" id="3.40.50.2000">
    <property type="entry name" value="Glycogen Phosphorylase B"/>
    <property type="match status" value="2"/>
</dbReference>
<evidence type="ECO:0000313" key="2">
    <source>
        <dbReference type="EMBL" id="SQD78142.1"/>
    </source>
</evidence>
<reference evidence="3" key="1">
    <citation type="submission" date="2018-05" db="EMBL/GenBank/DDBJ databases">
        <authorList>
            <person name="Cea G.-C."/>
            <person name="William W."/>
        </authorList>
    </citation>
    <scope>NUCLEOTIDE SEQUENCE [LARGE SCALE GENOMIC DNA]</scope>
    <source>
        <strain evidence="3">DB21MT 5</strain>
    </source>
</reference>
<dbReference type="PANTHER" id="PTHR12526">
    <property type="entry name" value="GLYCOSYLTRANSFERASE"/>
    <property type="match status" value="1"/>
</dbReference>
<accession>A0A330LNX4</accession>
<sequence length="409" mass="46186">MKKIALVLKGYPRLSETFIAQEIRALELRGFDITLVSLRHPTDTSTHPIHQQIEADVLYLPEYLHVEPLRVLKACFHVVKRYSLTKVVKQFIQDLKRDTSRGRVRRFGQSLVLAAEMPEGIEQMYAHFLHTPASVTRYAALINDLPWSCSAHAKDIWTSEKWDLAEKLTELQWLSTCTAANHEYLQSLAEDPSKVHLVYHGLDFTRFQHVNRVSRVDVNGRSADNPVKIISVGRAVPKKGYDDLLNALAQLPKDLHWHLTHIGGGEILKRLQKQAADLGIDKYIDWQGAQPQLTVLEAYRESDLFVLASKIVADGDRDGLPNVLMEAQSQSVCCLATDISGIPELIDSGKNGILVESNNVEQLASALADLLRDGEKRERLGVEGQKQLHRRFDVKIGIDQLEKLFNNID</sequence>